<dbReference type="GO" id="GO:0006086">
    <property type="term" value="P:pyruvate decarboxylation to acetyl-CoA"/>
    <property type="evidence" value="ECO:0007669"/>
    <property type="project" value="TreeGrafter"/>
</dbReference>
<evidence type="ECO:0000256" key="3">
    <source>
        <dbReference type="ARBA" id="ARBA00023052"/>
    </source>
</evidence>
<dbReference type="SUPFAM" id="SSF52518">
    <property type="entry name" value="Thiamin diphosphate-binding fold (THDP-binding)"/>
    <property type="match status" value="1"/>
</dbReference>
<dbReference type="Proteomes" id="UP001219901">
    <property type="component" value="Chromosome"/>
</dbReference>
<dbReference type="InterPro" id="IPR029061">
    <property type="entry name" value="THDP-binding"/>
</dbReference>
<dbReference type="Gene3D" id="3.40.50.970">
    <property type="match status" value="1"/>
</dbReference>
<comment type="cofactor">
    <cofactor evidence="1">
        <name>thiamine diphosphate</name>
        <dbReference type="ChEBI" id="CHEBI:58937"/>
    </cofactor>
</comment>
<dbReference type="Pfam" id="PF00676">
    <property type="entry name" value="E1_dh"/>
    <property type="match status" value="1"/>
</dbReference>
<name>A0AAJ6CUM2_9CHLR</name>
<gene>
    <name evidence="5" type="ORF">GKO46_06050</name>
    <name evidence="6" type="ORF">GKO48_00045</name>
</gene>
<protein>
    <submittedName>
        <fullName evidence="6">Pyruvate dehydrogenase (Acetyl-transferring) E1 component subunit alpha</fullName>
    </submittedName>
</protein>
<evidence type="ECO:0000313" key="8">
    <source>
        <dbReference type="Proteomes" id="UP001321249"/>
    </source>
</evidence>
<evidence type="ECO:0000256" key="1">
    <source>
        <dbReference type="ARBA" id="ARBA00001964"/>
    </source>
</evidence>
<evidence type="ECO:0000256" key="2">
    <source>
        <dbReference type="ARBA" id="ARBA00023002"/>
    </source>
</evidence>
<reference evidence="7 8" key="1">
    <citation type="submission" date="2019-11" db="EMBL/GenBank/DDBJ databases">
        <authorList>
            <person name="Cho J.-C."/>
        </authorList>
    </citation>
    <scope>NUCLEOTIDE SEQUENCE [LARGE SCALE GENOMIC DNA]</scope>
    <source>
        <strain evidence="6 7">JH1073</strain>
        <strain evidence="5 8">JH702</strain>
    </source>
</reference>
<evidence type="ECO:0000313" key="5">
    <source>
        <dbReference type="EMBL" id="MDG0866638.1"/>
    </source>
</evidence>
<dbReference type="InterPro" id="IPR050642">
    <property type="entry name" value="PDH_E1_Alpha_Subunit"/>
</dbReference>
<feature type="domain" description="Dehydrogenase E1 component" evidence="4">
    <location>
        <begin position="3"/>
        <end position="305"/>
    </location>
</feature>
<dbReference type="CDD" id="cd02000">
    <property type="entry name" value="TPP_E1_PDC_ADC_BCADC"/>
    <property type="match status" value="1"/>
</dbReference>
<sequence length="319" mass="34685">MLRRMWMIRNFELKVMEVHAAGEFTGAAHPYIGEEAVAVGACAALDDTDYIAGNHRSHGHPIAKGGRVDKAMAELYGRVDGYCKGKGGSMHLADYSIGILGESGILGSSVPVAVGAALAAHIKGENFVSLAFFGDGASNQGALHESMNLASVWNLPMIFLCENNQYAVTTSYAETVAVEHVSDRASAYNMPGLLVDGQDAIAMYEATSEAVKRARAGEGPTLIEGLTYRYEEHSLGLGRVRRGEYREQSEIDAWRKRDPLVILEDTLIAQGIATREECDAINAETVEEVEKATDFARNSPFPEPEELFEDMWADEIPLP</sequence>
<dbReference type="InterPro" id="IPR001017">
    <property type="entry name" value="DH_E1"/>
</dbReference>
<dbReference type="AlphaFoldDB" id="A0AAJ6CUM2"/>
<organism evidence="6 7">
    <name type="scientific">Candidatus Lucifugimonas marina</name>
    <dbReference type="NCBI Taxonomy" id="3038979"/>
    <lineage>
        <taxon>Bacteria</taxon>
        <taxon>Bacillati</taxon>
        <taxon>Chloroflexota</taxon>
        <taxon>Dehalococcoidia</taxon>
        <taxon>SAR202 cluster</taxon>
        <taxon>Candidatus Lucifugimonadales</taxon>
        <taxon>Candidatus Lucifugimonadaceae</taxon>
        <taxon>Candidatus Lucifugimonas</taxon>
    </lineage>
</organism>
<keyword evidence="6" id="KW-0670">Pyruvate</keyword>
<dbReference type="PANTHER" id="PTHR11516:SF60">
    <property type="entry name" value="PYRUVATE DEHYDROGENASE E1 COMPONENT SUBUNIT ALPHA"/>
    <property type="match status" value="1"/>
</dbReference>
<accession>A0AAJ6CUM2</accession>
<dbReference type="PANTHER" id="PTHR11516">
    <property type="entry name" value="PYRUVATE DEHYDROGENASE E1 COMPONENT, ALPHA SUBUNIT BACTERIAL AND ORGANELLAR"/>
    <property type="match status" value="1"/>
</dbReference>
<evidence type="ECO:0000313" key="7">
    <source>
        <dbReference type="Proteomes" id="UP001219901"/>
    </source>
</evidence>
<keyword evidence="2" id="KW-0560">Oxidoreductase</keyword>
<reference evidence="7" key="3">
    <citation type="submission" date="2023-06" db="EMBL/GenBank/DDBJ databases">
        <title>Pangenomics reveal diversification of enzyme families and niche specialization in globally abundant SAR202 bacteria.</title>
        <authorList>
            <person name="Saw J.H.W."/>
        </authorList>
    </citation>
    <scope>NUCLEOTIDE SEQUENCE [LARGE SCALE GENOMIC DNA]</scope>
    <source>
        <strain evidence="7">JH1073</strain>
    </source>
</reference>
<dbReference type="EMBL" id="WMBE01000002">
    <property type="protein sequence ID" value="MDG0866638.1"/>
    <property type="molecule type" value="Genomic_DNA"/>
</dbReference>
<dbReference type="GO" id="GO:0004739">
    <property type="term" value="F:pyruvate dehydrogenase (acetyl-transferring) activity"/>
    <property type="evidence" value="ECO:0007669"/>
    <property type="project" value="TreeGrafter"/>
</dbReference>
<dbReference type="EMBL" id="CP046147">
    <property type="protein sequence ID" value="WFG40717.1"/>
    <property type="molecule type" value="Genomic_DNA"/>
</dbReference>
<keyword evidence="7" id="KW-1185">Reference proteome</keyword>
<evidence type="ECO:0000259" key="4">
    <source>
        <dbReference type="Pfam" id="PF00676"/>
    </source>
</evidence>
<keyword evidence="3" id="KW-0786">Thiamine pyrophosphate</keyword>
<dbReference type="Proteomes" id="UP001321249">
    <property type="component" value="Unassembled WGS sequence"/>
</dbReference>
<proteinExistence type="predicted"/>
<evidence type="ECO:0000313" key="6">
    <source>
        <dbReference type="EMBL" id="WFG40717.1"/>
    </source>
</evidence>
<reference evidence="6" key="2">
    <citation type="journal article" date="2023" name="Nat. Commun.">
        <title>Cultivation of marine bacteria of the SAR202 clade.</title>
        <authorList>
            <person name="Lim Y."/>
            <person name="Seo J.H."/>
            <person name="Giovannoni S.J."/>
            <person name="Kang I."/>
            <person name="Cho J.C."/>
        </authorList>
    </citation>
    <scope>NUCLEOTIDE SEQUENCE</scope>
    <source>
        <strain evidence="6">JH1073</strain>
    </source>
</reference>